<organism evidence="2 3">
    <name type="scientific">Artemia franciscana</name>
    <name type="common">Brine shrimp</name>
    <name type="synonym">Artemia sanfranciscana</name>
    <dbReference type="NCBI Taxonomy" id="6661"/>
    <lineage>
        <taxon>Eukaryota</taxon>
        <taxon>Metazoa</taxon>
        <taxon>Ecdysozoa</taxon>
        <taxon>Arthropoda</taxon>
        <taxon>Crustacea</taxon>
        <taxon>Branchiopoda</taxon>
        <taxon>Anostraca</taxon>
        <taxon>Artemiidae</taxon>
        <taxon>Artemia</taxon>
    </lineage>
</organism>
<feature type="region of interest" description="Disordered" evidence="1">
    <location>
        <begin position="190"/>
        <end position="243"/>
    </location>
</feature>
<protein>
    <submittedName>
        <fullName evidence="2">Uncharacterized protein</fullName>
    </submittedName>
</protein>
<name>A0AA88KUQ2_ARTSF</name>
<gene>
    <name evidence="2" type="ORF">QYM36_017712</name>
</gene>
<dbReference type="Proteomes" id="UP001187531">
    <property type="component" value="Unassembled WGS sequence"/>
</dbReference>
<proteinExistence type="predicted"/>
<accession>A0AA88KUQ2</accession>
<sequence length="315" mass="36070">MDLPTWIQCSECSKMFQSESEFAGHSCQWTVSLYAEPGPEDPCIVVEDPGTKENVIPGSSCKPGIWFGRKTEDDRAATIQLLSIIKSSEMLPKFKGKGFVDSSTWKVVAGLVSEKYDLGSNPCRKVQDRYNYLLKNYRAWKDNSTKTGARALKKPDFFDEIDDIKRDDHSVSPKLVLDSTKRADLKKMREQLGEPRESAGEGSSMQEEGGDEEEWSHSAEHKGQKFQTKGQPPLKKKEKRSGIKDALQLLEVTTVLMQEDSEKANKYRKDMKDLYEKDIYMRQEASNRLLTVFESYVDIMKDRKQKRRRSRSPSN</sequence>
<dbReference type="AlphaFoldDB" id="A0AA88KUQ2"/>
<evidence type="ECO:0000313" key="3">
    <source>
        <dbReference type="Proteomes" id="UP001187531"/>
    </source>
</evidence>
<feature type="compositionally biased region" description="Basic and acidic residues" evidence="1">
    <location>
        <begin position="190"/>
        <end position="199"/>
    </location>
</feature>
<keyword evidence="3" id="KW-1185">Reference proteome</keyword>
<reference evidence="2" key="1">
    <citation type="submission" date="2023-07" db="EMBL/GenBank/DDBJ databases">
        <title>Chromosome-level genome assembly of Artemia franciscana.</title>
        <authorList>
            <person name="Jo E."/>
        </authorList>
    </citation>
    <scope>NUCLEOTIDE SEQUENCE</scope>
    <source>
        <tissue evidence="2">Whole body</tissue>
    </source>
</reference>
<dbReference type="EMBL" id="JAVRJZ010000054">
    <property type="protein sequence ID" value="KAK2703962.1"/>
    <property type="molecule type" value="Genomic_DNA"/>
</dbReference>
<comment type="caution">
    <text evidence="2">The sequence shown here is derived from an EMBL/GenBank/DDBJ whole genome shotgun (WGS) entry which is preliminary data.</text>
</comment>
<evidence type="ECO:0000313" key="2">
    <source>
        <dbReference type="EMBL" id="KAK2703962.1"/>
    </source>
</evidence>
<evidence type="ECO:0000256" key="1">
    <source>
        <dbReference type="SAM" id="MobiDB-lite"/>
    </source>
</evidence>